<dbReference type="GO" id="GO:0008270">
    <property type="term" value="F:zinc ion binding"/>
    <property type="evidence" value="ECO:0007669"/>
    <property type="project" value="UniProtKB-KW"/>
</dbReference>
<protein>
    <recommendedName>
        <fullName evidence="6">BED-type domain-containing protein</fullName>
    </recommendedName>
</protein>
<evidence type="ECO:0000256" key="2">
    <source>
        <dbReference type="ARBA" id="ARBA00022771"/>
    </source>
</evidence>
<sequence>MCAQTFDSHEAKKSAIWNLFCEIDSNTAKCNTCERIYSRKGGTATSLKGHLKALHRDKYEELLWLEKEPRLATERDPKTQLGKAKKKNSNPFHKSSFSYFNLSKLKLMHFQYLIETANMPITGMLVLLIVMSKSLQTPANNRQHQSNPEQESRTKSQNKINKYFIAKMSCSEMRRKTNKVEPTIGVVIEQV</sequence>
<keyword evidence="3" id="KW-0862">Zinc</keyword>
<evidence type="ECO:0000256" key="4">
    <source>
        <dbReference type="PROSITE-ProRule" id="PRU00027"/>
    </source>
</evidence>
<comment type="caution">
    <text evidence="7">The sequence shown here is derived from an EMBL/GenBank/DDBJ whole genome shotgun (WGS) entry which is preliminary data.</text>
</comment>
<dbReference type="SMART" id="SM00614">
    <property type="entry name" value="ZnF_BED"/>
    <property type="match status" value="1"/>
</dbReference>
<accession>A0A8K0KMI6</accession>
<feature type="region of interest" description="Disordered" evidence="5">
    <location>
        <begin position="138"/>
        <end position="158"/>
    </location>
</feature>
<gene>
    <name evidence="7" type="ORF">J437_LFUL016819</name>
</gene>
<evidence type="ECO:0000313" key="8">
    <source>
        <dbReference type="Proteomes" id="UP000792457"/>
    </source>
</evidence>
<dbReference type="PROSITE" id="PS50808">
    <property type="entry name" value="ZF_BED"/>
    <property type="match status" value="1"/>
</dbReference>
<proteinExistence type="predicted"/>
<dbReference type="Pfam" id="PF02892">
    <property type="entry name" value="zf-BED"/>
    <property type="match status" value="1"/>
</dbReference>
<dbReference type="AlphaFoldDB" id="A0A8K0KMI6"/>
<feature type="domain" description="BED-type" evidence="6">
    <location>
        <begin position="11"/>
        <end position="62"/>
    </location>
</feature>
<evidence type="ECO:0000259" key="6">
    <source>
        <dbReference type="PROSITE" id="PS50808"/>
    </source>
</evidence>
<dbReference type="EMBL" id="KZ309018">
    <property type="protein sequence ID" value="KAG8236370.1"/>
    <property type="molecule type" value="Genomic_DNA"/>
</dbReference>
<evidence type="ECO:0000256" key="1">
    <source>
        <dbReference type="ARBA" id="ARBA00022723"/>
    </source>
</evidence>
<evidence type="ECO:0000256" key="5">
    <source>
        <dbReference type="SAM" id="MobiDB-lite"/>
    </source>
</evidence>
<dbReference type="InterPro" id="IPR003656">
    <property type="entry name" value="Znf_BED"/>
</dbReference>
<organism evidence="7 8">
    <name type="scientific">Ladona fulva</name>
    <name type="common">Scarce chaser dragonfly</name>
    <name type="synonym">Libellula fulva</name>
    <dbReference type="NCBI Taxonomy" id="123851"/>
    <lineage>
        <taxon>Eukaryota</taxon>
        <taxon>Metazoa</taxon>
        <taxon>Ecdysozoa</taxon>
        <taxon>Arthropoda</taxon>
        <taxon>Hexapoda</taxon>
        <taxon>Insecta</taxon>
        <taxon>Pterygota</taxon>
        <taxon>Palaeoptera</taxon>
        <taxon>Odonata</taxon>
        <taxon>Epiprocta</taxon>
        <taxon>Anisoptera</taxon>
        <taxon>Libelluloidea</taxon>
        <taxon>Libellulidae</taxon>
        <taxon>Ladona</taxon>
    </lineage>
</organism>
<evidence type="ECO:0000256" key="3">
    <source>
        <dbReference type="ARBA" id="ARBA00022833"/>
    </source>
</evidence>
<keyword evidence="2 4" id="KW-0863">Zinc-finger</keyword>
<dbReference type="GO" id="GO:0003677">
    <property type="term" value="F:DNA binding"/>
    <property type="evidence" value="ECO:0007669"/>
    <property type="project" value="InterPro"/>
</dbReference>
<reference evidence="7" key="2">
    <citation type="submission" date="2017-10" db="EMBL/GenBank/DDBJ databases">
        <title>Ladona fulva Genome sequencing and assembly.</title>
        <authorList>
            <person name="Murali S."/>
            <person name="Richards S."/>
            <person name="Bandaranaike D."/>
            <person name="Bellair M."/>
            <person name="Blankenburg K."/>
            <person name="Chao H."/>
            <person name="Dinh H."/>
            <person name="Doddapaneni H."/>
            <person name="Dugan-Rocha S."/>
            <person name="Elkadiri S."/>
            <person name="Gnanaolivu R."/>
            <person name="Hernandez B."/>
            <person name="Skinner E."/>
            <person name="Javaid M."/>
            <person name="Lee S."/>
            <person name="Li M."/>
            <person name="Ming W."/>
            <person name="Munidasa M."/>
            <person name="Muniz J."/>
            <person name="Nguyen L."/>
            <person name="Hughes D."/>
            <person name="Osuji N."/>
            <person name="Pu L.-L."/>
            <person name="Puazo M."/>
            <person name="Qu C."/>
            <person name="Quiroz J."/>
            <person name="Raj R."/>
            <person name="Weissenberger G."/>
            <person name="Xin Y."/>
            <person name="Zou X."/>
            <person name="Han Y."/>
            <person name="Worley K."/>
            <person name="Muzny D."/>
            <person name="Gibbs R."/>
        </authorList>
    </citation>
    <scope>NUCLEOTIDE SEQUENCE</scope>
    <source>
        <strain evidence="7">Sampled in the wild</strain>
    </source>
</reference>
<dbReference type="OrthoDB" id="7699631at2759"/>
<name>A0A8K0KMI6_LADFU</name>
<reference evidence="7" key="1">
    <citation type="submission" date="2013-04" db="EMBL/GenBank/DDBJ databases">
        <authorList>
            <person name="Qu J."/>
            <person name="Murali S.C."/>
            <person name="Bandaranaike D."/>
            <person name="Bellair M."/>
            <person name="Blankenburg K."/>
            <person name="Chao H."/>
            <person name="Dinh H."/>
            <person name="Doddapaneni H."/>
            <person name="Downs B."/>
            <person name="Dugan-Rocha S."/>
            <person name="Elkadiri S."/>
            <person name="Gnanaolivu R.D."/>
            <person name="Hernandez B."/>
            <person name="Javaid M."/>
            <person name="Jayaseelan J.C."/>
            <person name="Lee S."/>
            <person name="Li M."/>
            <person name="Ming W."/>
            <person name="Munidasa M."/>
            <person name="Muniz J."/>
            <person name="Nguyen L."/>
            <person name="Ongeri F."/>
            <person name="Osuji N."/>
            <person name="Pu L.-L."/>
            <person name="Puazo M."/>
            <person name="Qu C."/>
            <person name="Quiroz J."/>
            <person name="Raj R."/>
            <person name="Weissenberger G."/>
            <person name="Xin Y."/>
            <person name="Zou X."/>
            <person name="Han Y."/>
            <person name="Richards S."/>
            <person name="Worley K."/>
            <person name="Muzny D."/>
            <person name="Gibbs R."/>
        </authorList>
    </citation>
    <scope>NUCLEOTIDE SEQUENCE</scope>
    <source>
        <strain evidence="7">Sampled in the wild</strain>
    </source>
</reference>
<evidence type="ECO:0000313" key="7">
    <source>
        <dbReference type="EMBL" id="KAG8236370.1"/>
    </source>
</evidence>
<keyword evidence="1" id="KW-0479">Metal-binding</keyword>
<keyword evidence="8" id="KW-1185">Reference proteome</keyword>
<dbReference type="SUPFAM" id="SSF57667">
    <property type="entry name" value="beta-beta-alpha zinc fingers"/>
    <property type="match status" value="1"/>
</dbReference>
<dbReference type="InterPro" id="IPR036236">
    <property type="entry name" value="Znf_C2H2_sf"/>
</dbReference>
<dbReference type="Proteomes" id="UP000792457">
    <property type="component" value="Unassembled WGS sequence"/>
</dbReference>